<keyword evidence="3" id="KW-1185">Reference proteome</keyword>
<dbReference type="SUPFAM" id="SSF55073">
    <property type="entry name" value="Nucleotide cyclase"/>
    <property type="match status" value="1"/>
</dbReference>
<evidence type="ECO:0000259" key="1">
    <source>
        <dbReference type="PROSITE" id="PS50887"/>
    </source>
</evidence>
<dbReference type="Proteomes" id="UP000244892">
    <property type="component" value="Chromosome"/>
</dbReference>
<dbReference type="Gene3D" id="3.30.70.270">
    <property type="match status" value="1"/>
</dbReference>
<reference evidence="2 3" key="1">
    <citation type="submission" date="2018-05" db="EMBL/GenBank/DDBJ databases">
        <title>complete genome sequence of Aquabacterium olei NBRC 110486.</title>
        <authorList>
            <person name="Tang B."/>
            <person name="Chang J."/>
            <person name="Zhang L."/>
            <person name="Yang H."/>
        </authorList>
    </citation>
    <scope>NUCLEOTIDE SEQUENCE [LARGE SCALE GENOMIC DNA]</scope>
    <source>
        <strain evidence="2 3">NBRC 110486</strain>
    </source>
</reference>
<name>A0A2U8FVE7_9BURK</name>
<accession>A0A2U8FVE7</accession>
<dbReference type="InterPro" id="IPR000160">
    <property type="entry name" value="GGDEF_dom"/>
</dbReference>
<protein>
    <recommendedName>
        <fullName evidence="1">GGDEF domain-containing protein</fullName>
    </recommendedName>
</protein>
<proteinExistence type="predicted"/>
<dbReference type="InterPro" id="IPR029787">
    <property type="entry name" value="Nucleotide_cyclase"/>
</dbReference>
<dbReference type="KEGG" id="aon:DEH84_02660"/>
<evidence type="ECO:0000313" key="3">
    <source>
        <dbReference type="Proteomes" id="UP000244892"/>
    </source>
</evidence>
<dbReference type="PROSITE" id="PS50887">
    <property type="entry name" value="GGDEF"/>
    <property type="match status" value="1"/>
</dbReference>
<sequence length="43" mass="4508">MTLSLGGALSSHPQATSLEALMALADGQLYEAKRAGRHTLRIA</sequence>
<organism evidence="2 3">
    <name type="scientific">Aquabacterium olei</name>
    <dbReference type="NCBI Taxonomy" id="1296669"/>
    <lineage>
        <taxon>Bacteria</taxon>
        <taxon>Pseudomonadati</taxon>
        <taxon>Pseudomonadota</taxon>
        <taxon>Betaproteobacteria</taxon>
        <taxon>Burkholderiales</taxon>
        <taxon>Aquabacterium</taxon>
    </lineage>
</organism>
<dbReference type="EMBL" id="CP029210">
    <property type="protein sequence ID" value="AWI55051.1"/>
    <property type="molecule type" value="Genomic_DNA"/>
</dbReference>
<evidence type="ECO:0000313" key="2">
    <source>
        <dbReference type="EMBL" id="AWI55051.1"/>
    </source>
</evidence>
<gene>
    <name evidence="2" type="ORF">DEH84_02660</name>
</gene>
<dbReference type="InterPro" id="IPR043128">
    <property type="entry name" value="Rev_trsase/Diguanyl_cyclase"/>
</dbReference>
<dbReference type="AlphaFoldDB" id="A0A2U8FVE7"/>
<feature type="domain" description="GGDEF" evidence="1">
    <location>
        <begin position="1"/>
        <end position="43"/>
    </location>
</feature>